<sequence length="226" mass="27246">MGCHTWTYAHIPEKAKNWNREYIKALKDEAKENKTYWESLDYAYLKKYADDENKQNKEWIKRCHKAEKSTSEKFNKFVNTYFSSIDEYKKYVKKIEIKVTPELLKERQIKYLDDAIKEIQKYGEDHIVDFISDNLNNDDICTSLEDFGLFLVKDGKIYRETTHEDINDKPIFKKRFHDMFRISDYDAKPCYNLEETIKRCEEYGVDCPESVYEFWKTYPDGIIEFG</sequence>
<proteinExistence type="predicted"/>
<organism evidence="1 2">
    <name type="scientific">phage Lak_Megaphage_Sonny</name>
    <dbReference type="NCBI Taxonomy" id="3109229"/>
    <lineage>
        <taxon>Viruses</taxon>
        <taxon>Duplodnaviria</taxon>
        <taxon>Heunggongvirae</taxon>
        <taxon>Uroviricota</taxon>
        <taxon>Caudoviricetes</taxon>
        <taxon>Caudoviricetes code 15 clade</taxon>
    </lineage>
</organism>
<reference evidence="1 2" key="1">
    <citation type="submission" date="2023-11" db="EMBL/GenBank/DDBJ databases">
        <authorList>
            <person name="Cook R."/>
            <person name="Crisci M."/>
            <person name="Pye H."/>
            <person name="Adriaenssens E."/>
            <person name="Santini J."/>
        </authorList>
    </citation>
    <scope>NUCLEOTIDE SEQUENCE [LARGE SCALE GENOMIC DNA]</scope>
    <source>
        <strain evidence="1">Lak_Megaphage_Sonny</strain>
    </source>
</reference>
<keyword evidence="2" id="KW-1185">Reference proteome</keyword>
<accession>A0ABZ0Z3N5</accession>
<name>A0ABZ0Z3N5_9CAUD</name>
<evidence type="ECO:0000313" key="1">
    <source>
        <dbReference type="EMBL" id="WQJ53654.1"/>
    </source>
</evidence>
<dbReference type="EMBL" id="OR769223">
    <property type="protein sequence ID" value="WQJ53654.1"/>
    <property type="molecule type" value="Genomic_DNA"/>
</dbReference>
<dbReference type="Proteomes" id="UP001358193">
    <property type="component" value="Segment"/>
</dbReference>
<evidence type="ECO:0000313" key="2">
    <source>
        <dbReference type="Proteomes" id="UP001358193"/>
    </source>
</evidence>
<protein>
    <submittedName>
        <fullName evidence="1">Uncharacterized protein</fullName>
    </submittedName>
</protein>